<evidence type="ECO:0000313" key="5">
    <source>
        <dbReference type="EMBL" id="MDR6241259.1"/>
    </source>
</evidence>
<comment type="caution">
    <text evidence="5">The sequence shown here is derived from an EMBL/GenBank/DDBJ whole genome shotgun (WGS) entry which is preliminary data.</text>
</comment>
<dbReference type="GO" id="GO:0050570">
    <property type="term" value="F:4-hydroxythreonine-4-phosphate dehydrogenase activity"/>
    <property type="evidence" value="ECO:0007669"/>
    <property type="project" value="UniProtKB-EC"/>
</dbReference>
<dbReference type="GO" id="GO:0051287">
    <property type="term" value="F:NAD binding"/>
    <property type="evidence" value="ECO:0007669"/>
    <property type="project" value="InterPro"/>
</dbReference>
<keyword evidence="3" id="KW-0520">NAD</keyword>
<evidence type="ECO:0000256" key="2">
    <source>
        <dbReference type="ARBA" id="ARBA00023002"/>
    </source>
</evidence>
<dbReference type="EMBL" id="JAVDQD010000007">
    <property type="protein sequence ID" value="MDR6241259.1"/>
    <property type="molecule type" value="Genomic_DNA"/>
</dbReference>
<feature type="region of interest" description="Disordered" evidence="4">
    <location>
        <begin position="340"/>
        <end position="432"/>
    </location>
</feature>
<protein>
    <submittedName>
        <fullName evidence="5">4-hydroxythreonine-4-phosphate dehydrogenase</fullName>
        <ecNumber evidence="5">1.1.1.262</ecNumber>
    </submittedName>
</protein>
<dbReference type="AlphaFoldDB" id="A0AAE3XSK9"/>
<evidence type="ECO:0000256" key="4">
    <source>
        <dbReference type="SAM" id="MobiDB-lite"/>
    </source>
</evidence>
<feature type="compositionally biased region" description="Basic and acidic residues" evidence="4">
    <location>
        <begin position="375"/>
        <end position="402"/>
    </location>
</feature>
<dbReference type="Gene3D" id="3.40.718.10">
    <property type="entry name" value="Isopropylmalate Dehydrogenase"/>
    <property type="match status" value="1"/>
</dbReference>
<dbReference type="InterPro" id="IPR005255">
    <property type="entry name" value="PdxA_fam"/>
</dbReference>
<keyword evidence="1" id="KW-0479">Metal-binding</keyword>
<gene>
    <name evidence="5" type="ORF">HNQ88_004337</name>
</gene>
<organism evidence="5 6">
    <name type="scientific">Aureibacter tunicatorum</name>
    <dbReference type="NCBI Taxonomy" id="866807"/>
    <lineage>
        <taxon>Bacteria</taxon>
        <taxon>Pseudomonadati</taxon>
        <taxon>Bacteroidota</taxon>
        <taxon>Cytophagia</taxon>
        <taxon>Cytophagales</taxon>
        <taxon>Persicobacteraceae</taxon>
        <taxon>Aureibacter</taxon>
    </lineage>
</organism>
<dbReference type="NCBIfam" id="TIGR00557">
    <property type="entry name" value="pdxA"/>
    <property type="match status" value="1"/>
</dbReference>
<feature type="compositionally biased region" description="Basic residues" evidence="4">
    <location>
        <begin position="405"/>
        <end position="422"/>
    </location>
</feature>
<dbReference type="PANTHER" id="PTHR30004">
    <property type="entry name" value="4-HYDROXYTHREONINE-4-PHOSPHATE DEHYDROGENASE"/>
    <property type="match status" value="1"/>
</dbReference>
<accession>A0AAE3XSK9</accession>
<keyword evidence="6" id="KW-1185">Reference proteome</keyword>
<reference evidence="5" key="1">
    <citation type="submission" date="2023-07" db="EMBL/GenBank/DDBJ databases">
        <title>Genomic Encyclopedia of Type Strains, Phase IV (KMG-IV): sequencing the most valuable type-strain genomes for metagenomic binning, comparative biology and taxonomic classification.</title>
        <authorList>
            <person name="Goeker M."/>
        </authorList>
    </citation>
    <scope>NUCLEOTIDE SEQUENCE</scope>
    <source>
        <strain evidence="5">DSM 26174</strain>
    </source>
</reference>
<evidence type="ECO:0000313" key="6">
    <source>
        <dbReference type="Proteomes" id="UP001185092"/>
    </source>
</evidence>
<dbReference type="SUPFAM" id="SSF53659">
    <property type="entry name" value="Isocitrate/Isopropylmalate dehydrogenase-like"/>
    <property type="match status" value="1"/>
</dbReference>
<dbReference type="Pfam" id="PF04166">
    <property type="entry name" value="PdxA"/>
    <property type="match status" value="1"/>
</dbReference>
<dbReference type="GO" id="GO:0046872">
    <property type="term" value="F:metal ion binding"/>
    <property type="evidence" value="ECO:0007669"/>
    <property type="project" value="UniProtKB-KW"/>
</dbReference>
<evidence type="ECO:0000256" key="1">
    <source>
        <dbReference type="ARBA" id="ARBA00022723"/>
    </source>
</evidence>
<name>A0AAE3XSK9_9BACT</name>
<dbReference type="RefSeq" id="WP_309941882.1">
    <property type="nucleotide sequence ID" value="NZ_AP025305.1"/>
</dbReference>
<dbReference type="Proteomes" id="UP001185092">
    <property type="component" value="Unassembled WGS sequence"/>
</dbReference>
<dbReference type="PANTHER" id="PTHR30004:SF6">
    <property type="entry name" value="D-THREONATE 4-PHOSPHATE DEHYDROGENASE"/>
    <property type="match status" value="1"/>
</dbReference>
<sequence>MSSKSNHTKNQLPKIGITIGDINGIGPEVIIKALSDQRILNFFTPIIYGSSKVLAFYKKKLKLDDFSYHQAKTIDQINPKKVNVLNIWQDNVEVKPGTDNEDGGKYALMSIQQSSEDLKKGLIQAIVTAPINKNNIQADDFKFAGHTEYYQQLDQADDSVMLLCHEGLRVGVITGHIPLSKVSESITAEKLKSKIKTLIKSLKRDFGIAKPKIAIMGLNPHAGEEGLLGEEENNVIIPAINEFKQQGELVYGPYPSDGFFGMSQYKRFDAVLAMYHDQGLIPFKTIAFDAGVNFTAGLQLIRTSPDHGTAYNIAGKNLADETSMSQAIFMAYDIIKARTETSEKPSKPNPKAALPKGKNDYQESDEDILVEDLEKETQDHKLEDLDDVIENKSNKNKEEKPKQSSNHKGRSKKPFIPRRKSAVNKGDQKKGE</sequence>
<dbReference type="EC" id="1.1.1.262" evidence="5"/>
<keyword evidence="2 5" id="KW-0560">Oxidoreductase</keyword>
<feature type="compositionally biased region" description="Acidic residues" evidence="4">
    <location>
        <begin position="362"/>
        <end position="374"/>
    </location>
</feature>
<proteinExistence type="predicted"/>
<evidence type="ECO:0000256" key="3">
    <source>
        <dbReference type="ARBA" id="ARBA00023027"/>
    </source>
</evidence>